<gene>
    <name evidence="2" type="ORF">Mal64_11380</name>
</gene>
<dbReference type="AlphaFoldDB" id="A0A5C5ZUZ7"/>
<evidence type="ECO:0000313" key="2">
    <source>
        <dbReference type="EMBL" id="TWT90741.1"/>
    </source>
</evidence>
<evidence type="ECO:0000313" key="3">
    <source>
        <dbReference type="Proteomes" id="UP000315440"/>
    </source>
</evidence>
<feature type="compositionally biased region" description="Polar residues" evidence="1">
    <location>
        <begin position="118"/>
        <end position="140"/>
    </location>
</feature>
<feature type="region of interest" description="Disordered" evidence="1">
    <location>
        <begin position="105"/>
        <end position="209"/>
    </location>
</feature>
<keyword evidence="3" id="KW-1185">Reference proteome</keyword>
<comment type="caution">
    <text evidence="2">The sequence shown here is derived from an EMBL/GenBank/DDBJ whole genome shotgun (WGS) entry which is preliminary data.</text>
</comment>
<organism evidence="2 3">
    <name type="scientific">Pseudobythopirellula maris</name>
    <dbReference type="NCBI Taxonomy" id="2527991"/>
    <lineage>
        <taxon>Bacteria</taxon>
        <taxon>Pseudomonadati</taxon>
        <taxon>Planctomycetota</taxon>
        <taxon>Planctomycetia</taxon>
        <taxon>Pirellulales</taxon>
        <taxon>Lacipirellulaceae</taxon>
        <taxon>Pseudobythopirellula</taxon>
    </lineage>
</organism>
<protein>
    <submittedName>
        <fullName evidence="2">Uncharacterized protein</fullName>
    </submittedName>
</protein>
<proteinExistence type="predicted"/>
<reference evidence="2 3" key="1">
    <citation type="submission" date="2019-02" db="EMBL/GenBank/DDBJ databases">
        <title>Deep-cultivation of Planctomycetes and their phenomic and genomic characterization uncovers novel biology.</title>
        <authorList>
            <person name="Wiegand S."/>
            <person name="Jogler M."/>
            <person name="Boedeker C."/>
            <person name="Pinto D."/>
            <person name="Vollmers J."/>
            <person name="Rivas-Marin E."/>
            <person name="Kohn T."/>
            <person name="Peeters S.H."/>
            <person name="Heuer A."/>
            <person name="Rast P."/>
            <person name="Oberbeckmann S."/>
            <person name="Bunk B."/>
            <person name="Jeske O."/>
            <person name="Meyerdierks A."/>
            <person name="Storesund J.E."/>
            <person name="Kallscheuer N."/>
            <person name="Luecker S."/>
            <person name="Lage O.M."/>
            <person name="Pohl T."/>
            <person name="Merkel B.J."/>
            <person name="Hornburger P."/>
            <person name="Mueller R.-W."/>
            <person name="Bruemmer F."/>
            <person name="Labrenz M."/>
            <person name="Spormann A.M."/>
            <person name="Op Den Camp H."/>
            <person name="Overmann J."/>
            <person name="Amann R."/>
            <person name="Jetten M.S.M."/>
            <person name="Mascher T."/>
            <person name="Medema M.H."/>
            <person name="Devos D.P."/>
            <person name="Kaster A.-K."/>
            <person name="Ovreas L."/>
            <person name="Rohde M."/>
            <person name="Galperin M.Y."/>
            <person name="Jogler C."/>
        </authorList>
    </citation>
    <scope>NUCLEOTIDE SEQUENCE [LARGE SCALE GENOMIC DNA]</scope>
    <source>
        <strain evidence="2 3">Mal64</strain>
    </source>
</reference>
<name>A0A5C5ZUZ7_9BACT</name>
<dbReference type="EMBL" id="SJPQ01000001">
    <property type="protein sequence ID" value="TWT90741.1"/>
    <property type="molecule type" value="Genomic_DNA"/>
</dbReference>
<accession>A0A5C5ZUZ7</accession>
<sequence>MLAGLIGASGCQHGVFTKSAQEECCPTDIRKKHFWCWGEDAVIHSPCGPDEAYYGCKPTCWREWPAPGESWRDEHCGVYEYATHETVVELAPAVATVRAEAPSPELIPRGVAPAAGSPESSEMNDPSNAGSSPESPSEQGLSPEIPPARPAEQQSDNFESYEQGESFQDFPALDDSALNPAYRHLLVNKSSRTARRGKGPVRLPPVDRY</sequence>
<evidence type="ECO:0000256" key="1">
    <source>
        <dbReference type="SAM" id="MobiDB-lite"/>
    </source>
</evidence>
<feature type="compositionally biased region" description="Polar residues" evidence="1">
    <location>
        <begin position="152"/>
        <end position="166"/>
    </location>
</feature>
<dbReference type="Proteomes" id="UP000315440">
    <property type="component" value="Unassembled WGS sequence"/>
</dbReference>